<dbReference type="InterPro" id="IPR055348">
    <property type="entry name" value="DctQ"/>
</dbReference>
<gene>
    <name evidence="11" type="ORF">A7A09_020090</name>
</gene>
<evidence type="ECO:0000313" key="11">
    <source>
        <dbReference type="EMBL" id="RNF32827.1"/>
    </source>
</evidence>
<evidence type="ECO:0000256" key="3">
    <source>
        <dbReference type="ARBA" id="ARBA00022475"/>
    </source>
</evidence>
<feature type="transmembrane region" description="Helical" evidence="9">
    <location>
        <begin position="129"/>
        <end position="153"/>
    </location>
</feature>
<feature type="transmembrane region" description="Helical" evidence="9">
    <location>
        <begin position="12"/>
        <end position="37"/>
    </location>
</feature>
<dbReference type="GO" id="GO:0005886">
    <property type="term" value="C:plasma membrane"/>
    <property type="evidence" value="ECO:0007669"/>
    <property type="project" value="UniProtKB-SubCell"/>
</dbReference>
<comment type="subcellular location">
    <subcellularLocation>
        <location evidence="1 9">Cell inner membrane</location>
        <topology evidence="1 9">Multi-pass membrane protein</topology>
    </subcellularLocation>
</comment>
<dbReference type="GO" id="GO:0022857">
    <property type="term" value="F:transmembrane transporter activity"/>
    <property type="evidence" value="ECO:0007669"/>
    <property type="project" value="UniProtKB-UniRule"/>
</dbReference>
<comment type="caution">
    <text evidence="11">The sequence shown here is derived from an EMBL/GenBank/DDBJ whole genome shotgun (WGS) entry which is preliminary data.</text>
</comment>
<evidence type="ECO:0000256" key="8">
    <source>
        <dbReference type="ARBA" id="ARBA00038436"/>
    </source>
</evidence>
<evidence type="ECO:0000259" key="10">
    <source>
        <dbReference type="Pfam" id="PF04290"/>
    </source>
</evidence>
<evidence type="ECO:0000256" key="4">
    <source>
        <dbReference type="ARBA" id="ARBA00022519"/>
    </source>
</evidence>
<dbReference type="OrthoDB" id="2877624at2"/>
<keyword evidence="2 9" id="KW-0813">Transport</keyword>
<feature type="transmembrane region" description="Helical" evidence="9">
    <location>
        <begin position="49"/>
        <end position="67"/>
    </location>
</feature>
<keyword evidence="3" id="KW-1003">Cell membrane</keyword>
<evidence type="ECO:0000256" key="7">
    <source>
        <dbReference type="ARBA" id="ARBA00023136"/>
    </source>
</evidence>
<sequence length="159" mass="16935">MTLENLRAGLRTVTAALLGVLLIALTAVTVVDVVGRYLFNSPLSGGTELTELLVMAVVFAGLPAITLDDGHVTADLFTQHFSPRGKDMQLFCARILSAAALALGAWQLWQHGLRLAGYNQTTLYLKIPMGPVAQFAAVICAASAVMVLAMALLRVRRAD</sequence>
<dbReference type="Pfam" id="PF04290">
    <property type="entry name" value="DctQ"/>
    <property type="match status" value="1"/>
</dbReference>
<dbReference type="AlphaFoldDB" id="A0A3R7SBP2"/>
<evidence type="ECO:0000256" key="2">
    <source>
        <dbReference type="ARBA" id="ARBA00022448"/>
    </source>
</evidence>
<accession>A0A3R7SBP2</accession>
<feature type="domain" description="Tripartite ATP-independent periplasmic transporters DctQ component" evidence="10">
    <location>
        <begin position="25"/>
        <end position="156"/>
    </location>
</feature>
<comment type="function">
    <text evidence="9">Part of the tripartite ATP-independent periplasmic (TRAP) transport system.</text>
</comment>
<dbReference type="RefSeq" id="WP_106693063.1">
    <property type="nucleotide sequence ID" value="NZ_PXNQ02000019.1"/>
</dbReference>
<protein>
    <recommendedName>
        <fullName evidence="9">TRAP transporter small permease protein</fullName>
    </recommendedName>
</protein>
<evidence type="ECO:0000313" key="12">
    <source>
        <dbReference type="Proteomes" id="UP000238137"/>
    </source>
</evidence>
<dbReference type="EMBL" id="PXNQ02000019">
    <property type="protein sequence ID" value="RNF32827.1"/>
    <property type="molecule type" value="Genomic_DNA"/>
</dbReference>
<keyword evidence="5 9" id="KW-0812">Transmembrane</keyword>
<name>A0A3R7SBP2_9RHOB</name>
<dbReference type="PANTHER" id="PTHR35011">
    <property type="entry name" value="2,3-DIKETO-L-GULONATE TRAP TRANSPORTER SMALL PERMEASE PROTEIN YIAM"/>
    <property type="match status" value="1"/>
</dbReference>
<evidence type="ECO:0000256" key="6">
    <source>
        <dbReference type="ARBA" id="ARBA00022989"/>
    </source>
</evidence>
<comment type="subunit">
    <text evidence="9">The complex comprises the extracytoplasmic solute receptor protein and the two transmembrane proteins.</text>
</comment>
<organism evidence="11 12">
    <name type="scientific">Paracoccus methylarcula</name>
    <dbReference type="NCBI Taxonomy" id="72022"/>
    <lineage>
        <taxon>Bacteria</taxon>
        <taxon>Pseudomonadati</taxon>
        <taxon>Pseudomonadota</taxon>
        <taxon>Alphaproteobacteria</taxon>
        <taxon>Rhodobacterales</taxon>
        <taxon>Paracoccaceae</taxon>
        <taxon>Paracoccus</taxon>
    </lineage>
</organism>
<dbReference type="GO" id="GO:0015740">
    <property type="term" value="P:C4-dicarboxylate transport"/>
    <property type="evidence" value="ECO:0007669"/>
    <property type="project" value="TreeGrafter"/>
</dbReference>
<evidence type="ECO:0000256" key="1">
    <source>
        <dbReference type="ARBA" id="ARBA00004429"/>
    </source>
</evidence>
<evidence type="ECO:0000256" key="9">
    <source>
        <dbReference type="RuleBase" id="RU369079"/>
    </source>
</evidence>
<dbReference type="InterPro" id="IPR007387">
    <property type="entry name" value="TRAP_DctQ"/>
</dbReference>
<evidence type="ECO:0000256" key="5">
    <source>
        <dbReference type="ARBA" id="ARBA00022692"/>
    </source>
</evidence>
<keyword evidence="4 9" id="KW-0997">Cell inner membrane</keyword>
<keyword evidence="12" id="KW-1185">Reference proteome</keyword>
<comment type="similarity">
    <text evidence="8 9">Belongs to the TRAP transporter small permease family.</text>
</comment>
<keyword evidence="7 9" id="KW-0472">Membrane</keyword>
<proteinExistence type="inferred from homology"/>
<reference evidence="11" key="1">
    <citation type="submission" date="2018-05" db="EMBL/GenBank/DDBJ databases">
        <title>Reclassification of Methylarcula marina and Methylarcula terricola as Paracoccus methylarcula sp.nov., comb.nov. and Paracoccus terricola comb.nov.</title>
        <authorList>
            <person name="Shmareva M.N."/>
            <person name="Doronina N.V."/>
            <person name="Vasilenko O.V."/>
            <person name="Tarlachkov S.V."/>
            <person name="Trotsenko Y.A."/>
        </authorList>
    </citation>
    <scope>NUCLEOTIDE SEQUENCE [LARGE SCALE GENOMIC DNA]</scope>
    <source>
        <strain evidence="11">VKM B-2159</strain>
    </source>
</reference>
<dbReference type="Proteomes" id="UP000238137">
    <property type="component" value="Unassembled WGS sequence"/>
</dbReference>
<dbReference type="PANTHER" id="PTHR35011:SF10">
    <property type="entry name" value="TRAP TRANSPORTER SMALL PERMEASE PROTEIN"/>
    <property type="match status" value="1"/>
</dbReference>
<feature type="transmembrane region" description="Helical" evidence="9">
    <location>
        <begin position="88"/>
        <end position="109"/>
    </location>
</feature>
<keyword evidence="6 9" id="KW-1133">Transmembrane helix</keyword>